<dbReference type="OrthoDB" id="2866493at2"/>
<feature type="chain" id="PRO_5038355740" description="Lipoprotein" evidence="1">
    <location>
        <begin position="19"/>
        <end position="117"/>
    </location>
</feature>
<evidence type="ECO:0000313" key="3">
    <source>
        <dbReference type="Proteomes" id="UP000318521"/>
    </source>
</evidence>
<reference evidence="2 3" key="1">
    <citation type="submission" date="2019-07" db="EMBL/GenBank/DDBJ databases">
        <authorList>
            <person name="Park Y.J."/>
            <person name="Jeong S.E."/>
            <person name="Jung H.S."/>
        </authorList>
    </citation>
    <scope>NUCLEOTIDE SEQUENCE [LARGE SCALE GENOMIC DNA]</scope>
    <source>
        <strain evidence="3">P16(2019)</strain>
    </source>
</reference>
<sequence length="117" mass="13457">MKRLIGLSVLCSMFFLTACGEQTLTIRSTLEGDQYIRNNLATLDQEDFSQLTPQGQPVKEEQLTQFKKVLESNPQTRYSRYGDGLYRYSSSGELLYYTKWEEVDGSHKLTTLEFPPS</sequence>
<evidence type="ECO:0008006" key="4">
    <source>
        <dbReference type="Google" id="ProtNLM"/>
    </source>
</evidence>
<keyword evidence="1" id="KW-0732">Signal</keyword>
<keyword evidence="3" id="KW-1185">Reference proteome</keyword>
<feature type="signal peptide" evidence="1">
    <location>
        <begin position="1"/>
        <end position="18"/>
    </location>
</feature>
<organism evidence="2 3">
    <name type="scientific">Alkalicoccobacillus porphyridii</name>
    <dbReference type="NCBI Taxonomy" id="2597270"/>
    <lineage>
        <taxon>Bacteria</taxon>
        <taxon>Bacillati</taxon>
        <taxon>Bacillota</taxon>
        <taxon>Bacilli</taxon>
        <taxon>Bacillales</taxon>
        <taxon>Bacillaceae</taxon>
        <taxon>Alkalicoccobacillus</taxon>
    </lineage>
</organism>
<dbReference type="PROSITE" id="PS51257">
    <property type="entry name" value="PROKAR_LIPOPROTEIN"/>
    <property type="match status" value="1"/>
</dbReference>
<dbReference type="AlphaFoldDB" id="A0A554A3V4"/>
<evidence type="ECO:0000256" key="1">
    <source>
        <dbReference type="SAM" id="SignalP"/>
    </source>
</evidence>
<gene>
    <name evidence="2" type="ORF">FN960_02105</name>
</gene>
<accession>A0A554A3V4</accession>
<proteinExistence type="predicted"/>
<dbReference type="RefSeq" id="WP_143846715.1">
    <property type="nucleotide sequence ID" value="NZ_VLXZ01000001.1"/>
</dbReference>
<dbReference type="EMBL" id="VLXZ01000001">
    <property type="protein sequence ID" value="TSB48370.1"/>
    <property type="molecule type" value="Genomic_DNA"/>
</dbReference>
<evidence type="ECO:0000313" key="2">
    <source>
        <dbReference type="EMBL" id="TSB48370.1"/>
    </source>
</evidence>
<dbReference type="Proteomes" id="UP000318521">
    <property type="component" value="Unassembled WGS sequence"/>
</dbReference>
<protein>
    <recommendedName>
        <fullName evidence="4">Lipoprotein</fullName>
    </recommendedName>
</protein>
<name>A0A554A3V4_9BACI</name>
<comment type="caution">
    <text evidence="2">The sequence shown here is derived from an EMBL/GenBank/DDBJ whole genome shotgun (WGS) entry which is preliminary data.</text>
</comment>